<dbReference type="InterPro" id="IPR046346">
    <property type="entry name" value="Aminoacid_DH-like_N_sf"/>
</dbReference>
<feature type="domain" description="Shikimate dehydrogenase substrate binding N-terminal" evidence="5">
    <location>
        <begin position="9"/>
        <end position="89"/>
    </location>
</feature>
<protein>
    <recommendedName>
        <fullName evidence="4">Shikimate dehydrogenase (NADP(+))</fullName>
        <shortName evidence="4">SDH</shortName>
        <ecNumber evidence="4">1.1.1.25</ecNumber>
    </recommendedName>
</protein>
<dbReference type="InterPro" id="IPR036291">
    <property type="entry name" value="NAD(P)-bd_dom_sf"/>
</dbReference>
<proteinExistence type="inferred from homology"/>
<evidence type="ECO:0000256" key="2">
    <source>
        <dbReference type="ARBA" id="ARBA00023002"/>
    </source>
</evidence>
<feature type="binding site" evidence="4">
    <location>
        <position position="63"/>
    </location>
    <ligand>
        <name>shikimate</name>
        <dbReference type="ChEBI" id="CHEBI:36208"/>
    </ligand>
</feature>
<keyword evidence="4" id="KW-0028">Amino-acid biosynthesis</keyword>
<keyword evidence="4" id="KW-0521">NADP</keyword>
<comment type="similarity">
    <text evidence="4">Belongs to the shikimate dehydrogenase family.</text>
</comment>
<name>A0AA49JZV5_9BACT</name>
<feature type="binding site" evidence="4">
    <location>
        <begin position="129"/>
        <end position="133"/>
    </location>
    <ligand>
        <name>NADP(+)</name>
        <dbReference type="ChEBI" id="CHEBI:58349"/>
    </ligand>
</feature>
<dbReference type="RefSeq" id="WP_367885126.1">
    <property type="nucleotide sequence ID" value="NZ_CP130612.1"/>
</dbReference>
<dbReference type="GO" id="GO:0019632">
    <property type="term" value="P:shikimate metabolic process"/>
    <property type="evidence" value="ECO:0007669"/>
    <property type="project" value="TreeGrafter"/>
</dbReference>
<dbReference type="SUPFAM" id="SSF51735">
    <property type="entry name" value="NAD(P)-binding Rossmann-fold domains"/>
    <property type="match status" value="1"/>
</dbReference>
<dbReference type="GO" id="GO:0009423">
    <property type="term" value="P:chorismate biosynthetic process"/>
    <property type="evidence" value="ECO:0007669"/>
    <property type="project" value="UniProtKB-UniRule"/>
</dbReference>
<keyword evidence="3 4" id="KW-0057">Aromatic amino acid biosynthesis</keyword>
<evidence type="ECO:0000313" key="9">
    <source>
        <dbReference type="Proteomes" id="UP001229955"/>
    </source>
</evidence>
<evidence type="ECO:0000313" key="8">
    <source>
        <dbReference type="EMBL" id="WKW15157.1"/>
    </source>
</evidence>
<dbReference type="GO" id="GO:0009073">
    <property type="term" value="P:aromatic amino acid family biosynthetic process"/>
    <property type="evidence" value="ECO:0007669"/>
    <property type="project" value="UniProtKB-KW"/>
</dbReference>
<comment type="subunit">
    <text evidence="4">Homodimer.</text>
</comment>
<feature type="binding site" evidence="4">
    <location>
        <position position="220"/>
    </location>
    <ligand>
        <name>NADP(+)</name>
        <dbReference type="ChEBI" id="CHEBI:58349"/>
    </ligand>
</feature>
<dbReference type="Gene3D" id="3.40.50.10860">
    <property type="entry name" value="Leucine Dehydrogenase, chain A, domain 1"/>
    <property type="match status" value="1"/>
</dbReference>
<accession>A0AA49JZV5</accession>
<evidence type="ECO:0000256" key="4">
    <source>
        <dbReference type="HAMAP-Rule" id="MF_00222"/>
    </source>
</evidence>
<comment type="catalytic activity">
    <reaction evidence="4">
        <text>shikimate + NADP(+) = 3-dehydroshikimate + NADPH + H(+)</text>
        <dbReference type="Rhea" id="RHEA:17737"/>
        <dbReference type="ChEBI" id="CHEBI:15378"/>
        <dbReference type="ChEBI" id="CHEBI:16630"/>
        <dbReference type="ChEBI" id="CHEBI:36208"/>
        <dbReference type="ChEBI" id="CHEBI:57783"/>
        <dbReference type="ChEBI" id="CHEBI:58349"/>
        <dbReference type="EC" id="1.1.1.25"/>
    </reaction>
</comment>
<feature type="binding site" evidence="4">
    <location>
        <position position="88"/>
    </location>
    <ligand>
        <name>shikimate</name>
        <dbReference type="ChEBI" id="CHEBI:36208"/>
    </ligand>
</feature>
<dbReference type="SUPFAM" id="SSF53223">
    <property type="entry name" value="Aminoacid dehydrogenase-like, N-terminal domain"/>
    <property type="match status" value="1"/>
</dbReference>
<evidence type="ECO:0000313" key="7">
    <source>
        <dbReference type="EMBL" id="WKW12249.1"/>
    </source>
</evidence>
<comment type="pathway">
    <text evidence="1 4">Metabolic intermediate biosynthesis; chorismate biosynthesis; chorismate from D-erythrose 4-phosphate and phosphoenolpyruvate: step 4/7.</text>
</comment>
<evidence type="ECO:0000259" key="5">
    <source>
        <dbReference type="Pfam" id="PF08501"/>
    </source>
</evidence>
<feature type="binding site" evidence="4">
    <location>
        <begin position="17"/>
        <end position="19"/>
    </location>
    <ligand>
        <name>shikimate</name>
        <dbReference type="ChEBI" id="CHEBI:36208"/>
    </ligand>
</feature>
<dbReference type="KEGG" id="pspc:Strain318_001532"/>
<comment type="caution">
    <text evidence="4">Lacks conserved residue(s) required for the propagation of feature annotation.</text>
</comment>
<evidence type="ECO:0000259" key="6">
    <source>
        <dbReference type="Pfam" id="PF18317"/>
    </source>
</evidence>
<dbReference type="GO" id="GO:0004764">
    <property type="term" value="F:shikimate 3-dehydrogenase (NADP+) activity"/>
    <property type="evidence" value="ECO:0007669"/>
    <property type="project" value="UniProtKB-UniRule"/>
</dbReference>
<dbReference type="EC" id="1.1.1.25" evidence="4"/>
<reference evidence="8" key="1">
    <citation type="submission" date="2023-07" db="EMBL/GenBank/DDBJ databases">
        <authorList>
            <person name="Haufschild T."/>
            <person name="Kallscheuer N."/>
            <person name="Hammer J."/>
            <person name="Kohn T."/>
            <person name="Kabuu M."/>
            <person name="Jogler M."/>
            <person name="Wohfarth N."/>
            <person name="Heuer A."/>
            <person name="Rohde M."/>
            <person name="van Teeseling M.C.F."/>
            <person name="Jogler C."/>
        </authorList>
    </citation>
    <scope>NUCLEOTIDE SEQUENCE</scope>
    <source>
        <strain evidence="7">Strain 138</strain>
        <strain evidence="8">Strain 318</strain>
    </source>
</reference>
<keyword evidence="2 4" id="KW-0560">Oxidoreductase</keyword>
<dbReference type="EMBL" id="CP130613">
    <property type="protein sequence ID" value="WKW15157.1"/>
    <property type="molecule type" value="Genomic_DNA"/>
</dbReference>
<accession>A0AA49JUI9</accession>
<feature type="binding site" evidence="4">
    <location>
        <position position="244"/>
    </location>
    <ligand>
        <name>NADP(+)</name>
        <dbReference type="ChEBI" id="CHEBI:58349"/>
    </ligand>
</feature>
<gene>
    <name evidence="4" type="primary">aroE</name>
    <name evidence="7" type="ORF">Strain138_001532</name>
    <name evidence="8" type="ORF">Strain318_001532</name>
</gene>
<feature type="binding site" evidence="4">
    <location>
        <position position="251"/>
    </location>
    <ligand>
        <name>shikimate</name>
        <dbReference type="ChEBI" id="CHEBI:36208"/>
    </ligand>
</feature>
<sequence>MSQPRRLVLLGHPVAHSLSPRFQQAALDHLGIPLRYEALDVAPDTLRATLERLGEEGAAGNITVPHKQAAMACCDVLTPLAERVAAVNTFWSDADGRLHGDNTDVGGFEAALSSLLERDLTGLRVLLLGAGGAALAVREAVRGWEGAALRVHARRPEQARSFIAPLGARAQAVTDAELLNREVLDAVDVVVNATPLGLHPDDAFPFPPEALHPHTAVLDLVYGRAVPTRWVSACRARGLAADDGLRMLVEQGALAFERWFGLPAPRQVMLDAIRR</sequence>
<feature type="domain" description="SDH C-terminal" evidence="6">
    <location>
        <begin position="244"/>
        <end position="274"/>
    </location>
</feature>
<dbReference type="InterPro" id="IPR013708">
    <property type="entry name" value="Shikimate_DH-bd_N"/>
</dbReference>
<dbReference type="GO" id="GO:0008652">
    <property type="term" value="P:amino acid biosynthetic process"/>
    <property type="evidence" value="ECO:0007669"/>
    <property type="project" value="UniProtKB-KW"/>
</dbReference>
<dbReference type="EMBL" id="CP130612">
    <property type="protein sequence ID" value="WKW12249.1"/>
    <property type="molecule type" value="Genomic_DNA"/>
</dbReference>
<dbReference type="AlphaFoldDB" id="A0AA49JZV5"/>
<dbReference type="Pfam" id="PF18317">
    <property type="entry name" value="SDH_C"/>
    <property type="match status" value="1"/>
</dbReference>
<feature type="active site" description="Proton acceptor" evidence="4">
    <location>
        <position position="67"/>
    </location>
</feature>
<dbReference type="Proteomes" id="UP001229955">
    <property type="component" value="Chromosome"/>
</dbReference>
<dbReference type="HAMAP" id="MF_00222">
    <property type="entry name" value="Shikimate_DH_AroE"/>
    <property type="match status" value="1"/>
</dbReference>
<feature type="binding site" evidence="4">
    <location>
        <position position="222"/>
    </location>
    <ligand>
        <name>shikimate</name>
        <dbReference type="ChEBI" id="CHEBI:36208"/>
    </ligand>
</feature>
<dbReference type="GO" id="GO:0005829">
    <property type="term" value="C:cytosol"/>
    <property type="evidence" value="ECO:0007669"/>
    <property type="project" value="TreeGrafter"/>
</dbReference>
<dbReference type="PANTHER" id="PTHR21089:SF1">
    <property type="entry name" value="BIFUNCTIONAL 3-DEHYDROQUINATE DEHYDRATASE_SHIKIMATE DEHYDROGENASE, CHLOROPLASTIC"/>
    <property type="match status" value="1"/>
</dbReference>
<dbReference type="PANTHER" id="PTHR21089">
    <property type="entry name" value="SHIKIMATE DEHYDROGENASE"/>
    <property type="match status" value="1"/>
</dbReference>
<dbReference type="Gene3D" id="3.40.50.720">
    <property type="entry name" value="NAD(P)-binding Rossmann-like Domain"/>
    <property type="match status" value="1"/>
</dbReference>
<evidence type="ECO:0000256" key="1">
    <source>
        <dbReference type="ARBA" id="ARBA00004871"/>
    </source>
</evidence>
<dbReference type="InterPro" id="IPR041121">
    <property type="entry name" value="SDH_C"/>
</dbReference>
<dbReference type="GO" id="GO:0050661">
    <property type="term" value="F:NADP binding"/>
    <property type="evidence" value="ECO:0007669"/>
    <property type="project" value="TreeGrafter"/>
</dbReference>
<comment type="function">
    <text evidence="4">Involved in the biosynthesis of the chorismate, which leads to the biosynthesis of aromatic amino acids. Catalyzes the reversible NADPH linked reduction of 3-dehydroshikimate (DHSA) to yield shikimate (SA).</text>
</comment>
<dbReference type="InterPro" id="IPR022893">
    <property type="entry name" value="Shikimate_DH_fam"/>
</dbReference>
<keyword evidence="9" id="KW-1185">Reference proteome</keyword>
<organism evidence="8 9">
    <name type="scientific">Pseudogemmatithrix spongiicola</name>
    <dbReference type="NCBI Taxonomy" id="3062599"/>
    <lineage>
        <taxon>Bacteria</taxon>
        <taxon>Pseudomonadati</taxon>
        <taxon>Gemmatimonadota</taxon>
        <taxon>Gemmatimonadia</taxon>
        <taxon>Gemmatimonadales</taxon>
        <taxon>Gemmatimonadaceae</taxon>
        <taxon>Pseudogemmatithrix</taxon>
    </lineage>
</organism>
<feature type="binding site" evidence="4">
    <location>
        <position position="104"/>
    </location>
    <ligand>
        <name>shikimate</name>
        <dbReference type="ChEBI" id="CHEBI:36208"/>
    </ligand>
</feature>
<evidence type="ECO:0000256" key="3">
    <source>
        <dbReference type="ARBA" id="ARBA00023141"/>
    </source>
</evidence>
<dbReference type="Pfam" id="PF08501">
    <property type="entry name" value="Shikimate_dh_N"/>
    <property type="match status" value="1"/>
</dbReference>